<feature type="compositionally biased region" description="Gly residues" evidence="1">
    <location>
        <begin position="81"/>
        <end position="93"/>
    </location>
</feature>
<sequence length="101" mass="10239">MFIATKNNPTDVPSTLSTPKLIIRVLMVGTETGRFIPVPSIPGAAAGLVLPSDPEPGTLPGNNPLSALLRMLFSSMTTQMGEGGGRGGAGFPSGGNPFSIS</sequence>
<organism evidence="2 3">
    <name type="scientific">Nelumbo nucifera</name>
    <name type="common">Sacred lotus</name>
    <dbReference type="NCBI Taxonomy" id="4432"/>
    <lineage>
        <taxon>Eukaryota</taxon>
        <taxon>Viridiplantae</taxon>
        <taxon>Streptophyta</taxon>
        <taxon>Embryophyta</taxon>
        <taxon>Tracheophyta</taxon>
        <taxon>Spermatophyta</taxon>
        <taxon>Magnoliopsida</taxon>
        <taxon>Proteales</taxon>
        <taxon>Nelumbonaceae</taxon>
        <taxon>Nelumbo</taxon>
    </lineage>
</organism>
<dbReference type="EMBL" id="DUZY01000003">
    <property type="protein sequence ID" value="DAD31078.1"/>
    <property type="molecule type" value="Genomic_DNA"/>
</dbReference>
<protein>
    <submittedName>
        <fullName evidence="2">Uncharacterized protein</fullName>
    </submittedName>
</protein>
<evidence type="ECO:0000256" key="1">
    <source>
        <dbReference type="SAM" id="MobiDB-lite"/>
    </source>
</evidence>
<name>A0A822YP81_NELNU</name>
<reference evidence="2 3" key="1">
    <citation type="journal article" date="2020" name="Mol. Biol. Evol.">
        <title>Distinct Expression and Methylation Patterns for Genes with Different Fates following a Single Whole-Genome Duplication in Flowering Plants.</title>
        <authorList>
            <person name="Shi T."/>
            <person name="Rahmani R.S."/>
            <person name="Gugger P.F."/>
            <person name="Wang M."/>
            <person name="Li H."/>
            <person name="Zhang Y."/>
            <person name="Li Z."/>
            <person name="Wang Q."/>
            <person name="Van de Peer Y."/>
            <person name="Marchal K."/>
            <person name="Chen J."/>
        </authorList>
    </citation>
    <scope>NUCLEOTIDE SEQUENCE [LARGE SCALE GENOMIC DNA]</scope>
    <source>
        <tissue evidence="2">Leaf</tissue>
    </source>
</reference>
<keyword evidence="3" id="KW-1185">Reference proteome</keyword>
<proteinExistence type="predicted"/>
<dbReference type="AlphaFoldDB" id="A0A822YP81"/>
<accession>A0A822YP81</accession>
<dbReference type="Proteomes" id="UP000607653">
    <property type="component" value="Unassembled WGS sequence"/>
</dbReference>
<evidence type="ECO:0000313" key="2">
    <source>
        <dbReference type="EMBL" id="DAD31078.1"/>
    </source>
</evidence>
<gene>
    <name evidence="2" type="ORF">HUJ06_009929</name>
</gene>
<comment type="caution">
    <text evidence="2">The sequence shown here is derived from an EMBL/GenBank/DDBJ whole genome shotgun (WGS) entry which is preliminary data.</text>
</comment>
<feature type="region of interest" description="Disordered" evidence="1">
    <location>
        <begin position="79"/>
        <end position="101"/>
    </location>
</feature>
<evidence type="ECO:0000313" key="3">
    <source>
        <dbReference type="Proteomes" id="UP000607653"/>
    </source>
</evidence>